<protein>
    <recommendedName>
        <fullName evidence="3">Serine/threonine protein kinase</fullName>
    </recommendedName>
</protein>
<evidence type="ECO:0000313" key="2">
    <source>
        <dbReference type="Proteomes" id="UP000754495"/>
    </source>
</evidence>
<evidence type="ECO:0000313" key="1">
    <source>
        <dbReference type="EMBL" id="NIH79480.1"/>
    </source>
</evidence>
<keyword evidence="2" id="KW-1185">Reference proteome</keyword>
<accession>A0ABX0SVF5</accession>
<proteinExistence type="predicted"/>
<sequence>MSVPAEAASPAVASPAEACGNNYHEIDHHDLGSIATVHLLYNGTTNCVVTTKKVDRGKPTQVLAWLNSISPDGVGKTVGDISDYAYYAGPVRMTAAHTCISWGGGANPGWVSWYSKPSHCK</sequence>
<organism evidence="1 2">
    <name type="scientific">Amycolatopsis viridis</name>
    <dbReference type="NCBI Taxonomy" id="185678"/>
    <lineage>
        <taxon>Bacteria</taxon>
        <taxon>Bacillati</taxon>
        <taxon>Actinomycetota</taxon>
        <taxon>Actinomycetes</taxon>
        <taxon>Pseudonocardiales</taxon>
        <taxon>Pseudonocardiaceae</taxon>
        <taxon>Amycolatopsis</taxon>
    </lineage>
</organism>
<dbReference type="Proteomes" id="UP000754495">
    <property type="component" value="Unassembled WGS sequence"/>
</dbReference>
<reference evidence="1 2" key="1">
    <citation type="submission" date="2020-03" db="EMBL/GenBank/DDBJ databases">
        <title>Sequencing the genomes of 1000 actinobacteria strains.</title>
        <authorList>
            <person name="Klenk H.-P."/>
        </authorList>
    </citation>
    <scope>NUCLEOTIDE SEQUENCE [LARGE SCALE GENOMIC DNA]</scope>
    <source>
        <strain evidence="1 2">DSM 45668</strain>
    </source>
</reference>
<evidence type="ECO:0008006" key="3">
    <source>
        <dbReference type="Google" id="ProtNLM"/>
    </source>
</evidence>
<gene>
    <name evidence="1" type="ORF">FHX46_002010</name>
</gene>
<dbReference type="RefSeq" id="WP_167112701.1">
    <property type="nucleotide sequence ID" value="NZ_JAANOU010000001.1"/>
</dbReference>
<comment type="caution">
    <text evidence="1">The sequence shown here is derived from an EMBL/GenBank/DDBJ whole genome shotgun (WGS) entry which is preliminary data.</text>
</comment>
<name>A0ABX0SVF5_9PSEU</name>
<dbReference type="EMBL" id="JAANOU010000001">
    <property type="protein sequence ID" value="NIH79480.1"/>
    <property type="molecule type" value="Genomic_DNA"/>
</dbReference>